<keyword evidence="4" id="KW-0472">Membrane</keyword>
<dbReference type="InterPro" id="IPR012944">
    <property type="entry name" value="SusD_RagB_dom"/>
</dbReference>
<dbReference type="SUPFAM" id="SSF48452">
    <property type="entry name" value="TPR-like"/>
    <property type="match status" value="1"/>
</dbReference>
<sequence>MQLKKIIVSAIILTTALSCSKSFLEREPIDRIVEETFYKTPKDALEALVAVYDGLQQGAGDQNIQLVSEIVSDNCFGGGGESDLTWRRWDRFENGNNQNLDNWTKAYTGIYRANLLLSKVDGVNWGSDTTLKVRYTAEARFLRAYFYFDLVRMFGHVPLVTEPLLPGQYNVPQAQPADVYRLIAEDLQYAADNLAATPYGAISSAEYGRVTKWAAEALLGRVFLYYTGYYNQPDIAGAVTKQEVRTYIDDVINASGYGLVDSFPRLWQASLGSFAGEDNQETVFAVKYTYKGLGDWNNHDGNRMQVMIGFRNGAVPPYYQGWGAAPVNPSLWAAYEAGDTRRGGSIISVEAENLTYTETYPQKTGFMWKKYMPMVDLKPEDQGGNFQIDNFYDYVAIRFADVLLMGAELNLDGDLGKAQAYYDRVRDRAFLDQSHRRTLTPDANGKKLIMEERRLELALEGHRYWDLLRQGVSAAKQAIDNNAGNAQFNVTFRPETQGLFQIPQQELNLSNGTLQQNTGWNQ</sequence>
<dbReference type="Pfam" id="PF14322">
    <property type="entry name" value="SusD-like_3"/>
    <property type="match status" value="1"/>
</dbReference>
<reference evidence="8 9" key="1">
    <citation type="journal article" date="2013" name="Stand. Genomic Sci.">
        <title>Genomic Encyclopedia of Type Strains, Phase I: The one thousand microbial genomes (KMG-I) project.</title>
        <authorList>
            <person name="Kyrpides N.C."/>
            <person name="Woyke T."/>
            <person name="Eisen J.A."/>
            <person name="Garrity G."/>
            <person name="Lilburn T.G."/>
            <person name="Beck B.J."/>
            <person name="Whitman W.B."/>
            <person name="Hugenholtz P."/>
            <person name="Klenk H.P."/>
        </authorList>
    </citation>
    <scope>NUCLEOTIDE SEQUENCE [LARGE SCALE GENOMIC DNA]</scope>
    <source>
        <strain evidence="8 9">DSM 13484</strain>
    </source>
</reference>
<evidence type="ECO:0000256" key="3">
    <source>
        <dbReference type="ARBA" id="ARBA00022729"/>
    </source>
</evidence>
<evidence type="ECO:0000256" key="1">
    <source>
        <dbReference type="ARBA" id="ARBA00004442"/>
    </source>
</evidence>
<keyword evidence="9" id="KW-1185">Reference proteome</keyword>
<dbReference type="InterPro" id="IPR033985">
    <property type="entry name" value="SusD-like_N"/>
</dbReference>
<dbReference type="Gene3D" id="1.25.40.390">
    <property type="match status" value="1"/>
</dbReference>
<dbReference type="Pfam" id="PF07980">
    <property type="entry name" value="SusD_RagB"/>
    <property type="match status" value="1"/>
</dbReference>
<evidence type="ECO:0000256" key="5">
    <source>
        <dbReference type="ARBA" id="ARBA00023237"/>
    </source>
</evidence>
<accession>A0A562SKW1</accession>
<dbReference type="PROSITE" id="PS51257">
    <property type="entry name" value="PROKAR_LIPOPROTEIN"/>
    <property type="match status" value="1"/>
</dbReference>
<protein>
    <submittedName>
        <fullName evidence="8">Putative outer membrane starch-binding protein</fullName>
    </submittedName>
</protein>
<dbReference type="GO" id="GO:0009279">
    <property type="term" value="C:cell outer membrane"/>
    <property type="evidence" value="ECO:0007669"/>
    <property type="project" value="UniProtKB-SubCell"/>
</dbReference>
<dbReference type="AlphaFoldDB" id="A0A562SKW1"/>
<evidence type="ECO:0000259" key="6">
    <source>
        <dbReference type="Pfam" id="PF07980"/>
    </source>
</evidence>
<feature type="domain" description="SusD-like N-terminal" evidence="7">
    <location>
        <begin position="61"/>
        <end position="224"/>
    </location>
</feature>
<keyword evidence="3" id="KW-0732">Signal</keyword>
<dbReference type="CDD" id="cd08977">
    <property type="entry name" value="SusD"/>
    <property type="match status" value="1"/>
</dbReference>
<evidence type="ECO:0000313" key="8">
    <source>
        <dbReference type="EMBL" id="TWI81957.1"/>
    </source>
</evidence>
<organism evidence="8 9">
    <name type="scientific">Chitinophaga japonensis</name>
    <name type="common">Flexibacter japonensis</name>
    <dbReference type="NCBI Taxonomy" id="104662"/>
    <lineage>
        <taxon>Bacteria</taxon>
        <taxon>Pseudomonadati</taxon>
        <taxon>Bacteroidota</taxon>
        <taxon>Chitinophagia</taxon>
        <taxon>Chitinophagales</taxon>
        <taxon>Chitinophagaceae</taxon>
        <taxon>Chitinophaga</taxon>
    </lineage>
</organism>
<comment type="subcellular location">
    <subcellularLocation>
        <location evidence="1">Cell outer membrane</location>
    </subcellularLocation>
</comment>
<evidence type="ECO:0000256" key="2">
    <source>
        <dbReference type="ARBA" id="ARBA00006275"/>
    </source>
</evidence>
<evidence type="ECO:0000313" key="9">
    <source>
        <dbReference type="Proteomes" id="UP000316778"/>
    </source>
</evidence>
<dbReference type="RefSeq" id="WP_145719013.1">
    <property type="nucleotide sequence ID" value="NZ_BAAAFY010000003.1"/>
</dbReference>
<evidence type="ECO:0000256" key="4">
    <source>
        <dbReference type="ARBA" id="ARBA00023136"/>
    </source>
</evidence>
<comment type="caution">
    <text evidence="8">The sequence shown here is derived from an EMBL/GenBank/DDBJ whole genome shotgun (WGS) entry which is preliminary data.</text>
</comment>
<comment type="similarity">
    <text evidence="2">Belongs to the SusD family.</text>
</comment>
<dbReference type="OrthoDB" id="618454at2"/>
<dbReference type="Proteomes" id="UP000316778">
    <property type="component" value="Unassembled WGS sequence"/>
</dbReference>
<name>A0A562SKW1_CHIJA</name>
<evidence type="ECO:0000259" key="7">
    <source>
        <dbReference type="Pfam" id="PF14322"/>
    </source>
</evidence>
<keyword evidence="5" id="KW-0998">Cell outer membrane</keyword>
<feature type="domain" description="RagB/SusD" evidence="6">
    <location>
        <begin position="362"/>
        <end position="520"/>
    </location>
</feature>
<gene>
    <name evidence="8" type="ORF">LX66_5271</name>
</gene>
<dbReference type="EMBL" id="VLLG01000007">
    <property type="protein sequence ID" value="TWI81957.1"/>
    <property type="molecule type" value="Genomic_DNA"/>
</dbReference>
<dbReference type="InterPro" id="IPR011990">
    <property type="entry name" value="TPR-like_helical_dom_sf"/>
</dbReference>
<proteinExistence type="inferred from homology"/>